<keyword evidence="3" id="KW-1185">Reference proteome</keyword>
<feature type="non-terminal residue" evidence="2">
    <location>
        <position position="59"/>
    </location>
</feature>
<evidence type="ECO:0000313" key="2">
    <source>
        <dbReference type="EMBL" id="GBP11590.1"/>
    </source>
</evidence>
<protein>
    <submittedName>
        <fullName evidence="2">Uncharacterized protein</fullName>
    </submittedName>
</protein>
<gene>
    <name evidence="2" type="ORF">EVAR_73760_1</name>
</gene>
<dbReference type="AlphaFoldDB" id="A0A4C1TDD6"/>
<dbReference type="PROSITE" id="PS51257">
    <property type="entry name" value="PROKAR_LIPOPROTEIN"/>
    <property type="match status" value="1"/>
</dbReference>
<accession>A0A4C1TDD6</accession>
<comment type="caution">
    <text evidence="2">The sequence shown here is derived from an EMBL/GenBank/DDBJ whole genome shotgun (WGS) entry which is preliminary data.</text>
</comment>
<reference evidence="2 3" key="1">
    <citation type="journal article" date="2019" name="Commun. Biol.">
        <title>The bagworm genome reveals a unique fibroin gene that provides high tensile strength.</title>
        <authorList>
            <person name="Kono N."/>
            <person name="Nakamura H."/>
            <person name="Ohtoshi R."/>
            <person name="Tomita M."/>
            <person name="Numata K."/>
            <person name="Arakawa K."/>
        </authorList>
    </citation>
    <scope>NUCLEOTIDE SEQUENCE [LARGE SCALE GENOMIC DNA]</scope>
</reference>
<feature type="compositionally biased region" description="Acidic residues" evidence="1">
    <location>
        <begin position="49"/>
        <end position="59"/>
    </location>
</feature>
<dbReference type="EMBL" id="BGZK01009248">
    <property type="protein sequence ID" value="GBP11590.1"/>
    <property type="molecule type" value="Genomic_DNA"/>
</dbReference>
<evidence type="ECO:0000256" key="1">
    <source>
        <dbReference type="SAM" id="MobiDB-lite"/>
    </source>
</evidence>
<name>A0A4C1TDD6_EUMVA</name>
<proteinExistence type="predicted"/>
<organism evidence="2 3">
    <name type="scientific">Eumeta variegata</name>
    <name type="common">Bagworm moth</name>
    <name type="synonym">Eumeta japonica</name>
    <dbReference type="NCBI Taxonomy" id="151549"/>
    <lineage>
        <taxon>Eukaryota</taxon>
        <taxon>Metazoa</taxon>
        <taxon>Ecdysozoa</taxon>
        <taxon>Arthropoda</taxon>
        <taxon>Hexapoda</taxon>
        <taxon>Insecta</taxon>
        <taxon>Pterygota</taxon>
        <taxon>Neoptera</taxon>
        <taxon>Endopterygota</taxon>
        <taxon>Lepidoptera</taxon>
        <taxon>Glossata</taxon>
        <taxon>Ditrysia</taxon>
        <taxon>Tineoidea</taxon>
        <taxon>Psychidae</taxon>
        <taxon>Oiketicinae</taxon>
        <taxon>Eumeta</taxon>
    </lineage>
</organism>
<sequence length="59" mass="6639">MQLKLKEHTACHNGTSFACRSSTIVCCSLEDARRDPQWHDDSLSSLSIESEDDTNLLSR</sequence>
<feature type="region of interest" description="Disordered" evidence="1">
    <location>
        <begin position="35"/>
        <end position="59"/>
    </location>
</feature>
<dbReference type="Proteomes" id="UP000299102">
    <property type="component" value="Unassembled WGS sequence"/>
</dbReference>
<evidence type="ECO:0000313" key="3">
    <source>
        <dbReference type="Proteomes" id="UP000299102"/>
    </source>
</evidence>
<dbReference type="STRING" id="151549.A0A4C1TDD6"/>